<dbReference type="PRINTS" id="PR00344">
    <property type="entry name" value="BCTRLSENSOR"/>
</dbReference>
<dbReference type="Gene3D" id="3.30.565.10">
    <property type="entry name" value="Histidine kinase-like ATPase, C-terminal domain"/>
    <property type="match status" value="1"/>
</dbReference>
<keyword evidence="10" id="KW-0472">Membrane</keyword>
<dbReference type="PROSITE" id="PS50109">
    <property type="entry name" value="HIS_KIN"/>
    <property type="match status" value="1"/>
</dbReference>
<evidence type="ECO:0000256" key="9">
    <source>
        <dbReference type="SAM" id="MobiDB-lite"/>
    </source>
</evidence>
<dbReference type="InterPro" id="IPR005467">
    <property type="entry name" value="His_kinase_dom"/>
</dbReference>
<evidence type="ECO:0000259" key="11">
    <source>
        <dbReference type="PROSITE" id="PS50109"/>
    </source>
</evidence>
<keyword evidence="13" id="KW-1185">Reference proteome</keyword>
<feature type="region of interest" description="Disordered" evidence="9">
    <location>
        <begin position="494"/>
        <end position="513"/>
    </location>
</feature>
<dbReference type="InterPro" id="IPR017181">
    <property type="entry name" value="Sig_transdc_His_kin_CHASE2"/>
</dbReference>
<evidence type="ECO:0000256" key="10">
    <source>
        <dbReference type="SAM" id="Phobius"/>
    </source>
</evidence>
<evidence type="ECO:0000256" key="3">
    <source>
        <dbReference type="ARBA" id="ARBA00022553"/>
    </source>
</evidence>
<dbReference type="InterPro" id="IPR036097">
    <property type="entry name" value="HisK_dim/P_sf"/>
</dbReference>
<dbReference type="RefSeq" id="WP_261498448.1">
    <property type="nucleotide sequence ID" value="NZ_JAODYH010000001.1"/>
</dbReference>
<reference evidence="12 13" key="1">
    <citation type="submission" date="2022-09" db="EMBL/GenBank/DDBJ databases">
        <title>Draft genome of isolate Be4.</title>
        <authorList>
            <person name="Sanchez-Castro I."/>
            <person name="Martinez-Rodriguez P."/>
            <person name="Descostes M."/>
            <person name="Merroun M."/>
        </authorList>
    </citation>
    <scope>NUCLEOTIDE SEQUENCE [LARGE SCALE GENOMIC DNA]</scope>
    <source>
        <strain evidence="12 13">Be4</strain>
    </source>
</reference>
<evidence type="ECO:0000256" key="7">
    <source>
        <dbReference type="ARBA" id="ARBA00022840"/>
    </source>
</evidence>
<evidence type="ECO:0000256" key="8">
    <source>
        <dbReference type="ARBA" id="ARBA00023012"/>
    </source>
</evidence>
<comment type="caution">
    <text evidence="12">The sequence shown here is derived from an EMBL/GenBank/DDBJ whole genome shotgun (WGS) entry which is preliminary data.</text>
</comment>
<dbReference type="SMART" id="SM01080">
    <property type="entry name" value="CHASE2"/>
    <property type="match status" value="1"/>
</dbReference>
<dbReference type="InterPro" id="IPR003594">
    <property type="entry name" value="HATPase_dom"/>
</dbReference>
<dbReference type="InterPro" id="IPR003661">
    <property type="entry name" value="HisK_dim/P_dom"/>
</dbReference>
<evidence type="ECO:0000256" key="5">
    <source>
        <dbReference type="ARBA" id="ARBA00022741"/>
    </source>
</evidence>
<keyword evidence="6" id="KW-0418">Kinase</keyword>
<dbReference type="SUPFAM" id="SSF55874">
    <property type="entry name" value="ATPase domain of HSP90 chaperone/DNA topoisomerase II/histidine kinase"/>
    <property type="match status" value="1"/>
</dbReference>
<evidence type="ECO:0000313" key="12">
    <source>
        <dbReference type="EMBL" id="MCT9809542.1"/>
    </source>
</evidence>
<dbReference type="Gene3D" id="1.10.287.130">
    <property type="match status" value="1"/>
</dbReference>
<dbReference type="Gene3D" id="3.30.450.20">
    <property type="entry name" value="PAS domain"/>
    <property type="match status" value="1"/>
</dbReference>
<accession>A0ABT2PJZ1</accession>
<dbReference type="CDD" id="cd00082">
    <property type="entry name" value="HisKA"/>
    <property type="match status" value="1"/>
</dbReference>
<dbReference type="PANTHER" id="PTHR42878">
    <property type="entry name" value="TWO-COMPONENT HISTIDINE KINASE"/>
    <property type="match status" value="1"/>
</dbReference>
<feature type="domain" description="Histidine kinase" evidence="11">
    <location>
        <begin position="558"/>
        <end position="779"/>
    </location>
</feature>
<keyword evidence="3" id="KW-0597">Phosphoprotein</keyword>
<dbReference type="InterPro" id="IPR007890">
    <property type="entry name" value="CHASE2"/>
</dbReference>
<dbReference type="InterPro" id="IPR050351">
    <property type="entry name" value="BphY/WalK/GraS-like"/>
</dbReference>
<dbReference type="InterPro" id="IPR004358">
    <property type="entry name" value="Sig_transdc_His_kin-like_C"/>
</dbReference>
<sequence>MSPTAPSRRRGFRWQRLEWAALAAAIFALVLWFSGPGHFDRTNAAVQDVASGLYQPQASPDIVIIAIDDASLAAIGRWPWRRALHAQLLQQIAPQAPLAIGMDILFNEEDLDYPGDDLLLARAIQRSGRVVLPVVQGSYGSAGMTGSTDLPLAALSRGAAALGHVHVQVDTDGVARSFFAWQGPQGKPWPHLALAMQCLAQTAPDICDPPVQAKPSGGSWQRQQREIINFAKADPPFTRYSYIDVLRGTIPAAAFRHKYVLIGATATGLGQGFVPPSGTGLRQLPNVDMVAHVLNGTLQGSHLQPASPWANRLFNAVPVLLALVALTVLGPSTALMVCAALVGLTLLATGLAPLVAGVQFAPAAALVALVLIYPLWSWRRLNAAAHFLGLEMQDLQRQGLPLMQAGGLARGDFLERRISAVEHASRQLRELHHFVSESLLQLPSATFVCDDQGRVLLANTLAQQYAASLDQQEIVGLGLPALLQDLKDRDSGAPLLTQDSLRAGQPPTQAEGDDRLGRSLLLLRKPLATGTTTGWIVTLVDLSDMRRALAQRDQAMHFISHDIRAPIGSILTLLEMQRAYGAQVTPELTERIARYAQSSLTLADDFVHLARAQHQPLRQESVDLAWVLEQAIDDSWAQASAQGMVLVHQPSEQAALVWGDASLLRRAIANVIGNAIKYGQPPPQRRSQAAPSIECTLVARDAAWALSVHDAGPGIPAEQQGRLFQAFDRLQHQHDAQTSGVGLGLTFVQTVVVRHGGQIEVLSGPDTGTTFTLVFPRSGSTP</sequence>
<keyword evidence="7" id="KW-0067">ATP-binding</keyword>
<dbReference type="SUPFAM" id="SSF47384">
    <property type="entry name" value="Homodimeric domain of signal transducing histidine kinase"/>
    <property type="match status" value="1"/>
</dbReference>
<keyword evidence="4" id="KW-0808">Transferase</keyword>
<dbReference type="Pfam" id="PF05226">
    <property type="entry name" value="CHASE2"/>
    <property type="match status" value="1"/>
</dbReference>
<dbReference type="PANTHER" id="PTHR42878:SF7">
    <property type="entry name" value="SENSOR HISTIDINE KINASE GLRK"/>
    <property type="match status" value="1"/>
</dbReference>
<evidence type="ECO:0000256" key="1">
    <source>
        <dbReference type="ARBA" id="ARBA00000085"/>
    </source>
</evidence>
<dbReference type="SMART" id="SM00387">
    <property type="entry name" value="HATPase_c"/>
    <property type="match status" value="1"/>
</dbReference>
<dbReference type="EMBL" id="JAODYH010000001">
    <property type="protein sequence ID" value="MCT9809542.1"/>
    <property type="molecule type" value="Genomic_DNA"/>
</dbReference>
<organism evidence="12 13">
    <name type="scientific">Acidovorax bellezanensis</name>
    <dbReference type="NCBI Taxonomy" id="2976702"/>
    <lineage>
        <taxon>Bacteria</taxon>
        <taxon>Pseudomonadati</taxon>
        <taxon>Pseudomonadota</taxon>
        <taxon>Betaproteobacteria</taxon>
        <taxon>Burkholderiales</taxon>
        <taxon>Comamonadaceae</taxon>
        <taxon>Acidovorax</taxon>
    </lineage>
</organism>
<keyword evidence="10" id="KW-0812">Transmembrane</keyword>
<dbReference type="PIRSF" id="PIRSF037347">
    <property type="entry name" value="STHK_CHASE2_PAS_prd"/>
    <property type="match status" value="1"/>
</dbReference>
<gene>
    <name evidence="12" type="ORF">N0K08_02735</name>
</gene>
<proteinExistence type="predicted"/>
<evidence type="ECO:0000256" key="6">
    <source>
        <dbReference type="ARBA" id="ARBA00022777"/>
    </source>
</evidence>
<name>A0ABT2PJZ1_9BURK</name>
<keyword evidence="8" id="KW-0902">Two-component regulatory system</keyword>
<evidence type="ECO:0000256" key="2">
    <source>
        <dbReference type="ARBA" id="ARBA00012438"/>
    </source>
</evidence>
<keyword evidence="5" id="KW-0547">Nucleotide-binding</keyword>
<feature type="transmembrane region" description="Helical" evidence="10">
    <location>
        <begin position="320"/>
        <end position="347"/>
    </location>
</feature>
<comment type="catalytic activity">
    <reaction evidence="1">
        <text>ATP + protein L-histidine = ADP + protein N-phospho-L-histidine.</text>
        <dbReference type="EC" id="2.7.13.3"/>
    </reaction>
</comment>
<protein>
    <recommendedName>
        <fullName evidence="2">histidine kinase</fullName>
        <ecNumber evidence="2">2.7.13.3</ecNumber>
    </recommendedName>
</protein>
<dbReference type="Pfam" id="PF02518">
    <property type="entry name" value="HATPase_c"/>
    <property type="match status" value="1"/>
</dbReference>
<dbReference type="CDD" id="cd00075">
    <property type="entry name" value="HATPase"/>
    <property type="match status" value="1"/>
</dbReference>
<feature type="transmembrane region" description="Helical" evidence="10">
    <location>
        <begin position="354"/>
        <end position="376"/>
    </location>
</feature>
<dbReference type="EC" id="2.7.13.3" evidence="2"/>
<keyword evidence="10" id="KW-1133">Transmembrane helix</keyword>
<dbReference type="Proteomes" id="UP001525968">
    <property type="component" value="Unassembled WGS sequence"/>
</dbReference>
<evidence type="ECO:0000313" key="13">
    <source>
        <dbReference type="Proteomes" id="UP001525968"/>
    </source>
</evidence>
<evidence type="ECO:0000256" key="4">
    <source>
        <dbReference type="ARBA" id="ARBA00022679"/>
    </source>
</evidence>
<dbReference type="InterPro" id="IPR036890">
    <property type="entry name" value="HATPase_C_sf"/>
</dbReference>